<keyword evidence="4" id="KW-1185">Reference proteome</keyword>
<reference evidence="3 4" key="1">
    <citation type="submission" date="2022-10" db="EMBL/GenBank/DDBJ databases">
        <title>Defluviimonas sp. nov., isolated from ocean surface water.</title>
        <authorList>
            <person name="He W."/>
            <person name="Wang L."/>
            <person name="Zhang D.-F."/>
        </authorList>
    </citation>
    <scope>NUCLEOTIDE SEQUENCE [LARGE SCALE GENOMIC DNA]</scope>
    <source>
        <strain evidence="3 4">WL0075</strain>
    </source>
</reference>
<evidence type="ECO:0000313" key="4">
    <source>
        <dbReference type="Proteomes" id="UP001652503"/>
    </source>
</evidence>
<feature type="signal peptide" evidence="1">
    <location>
        <begin position="1"/>
        <end position="20"/>
    </location>
</feature>
<evidence type="ECO:0000313" key="3">
    <source>
        <dbReference type="EMBL" id="MCV2865642.1"/>
    </source>
</evidence>
<evidence type="ECO:0000256" key="1">
    <source>
        <dbReference type="SAM" id="SignalP"/>
    </source>
</evidence>
<feature type="domain" description="DUF306" evidence="2">
    <location>
        <begin position="30"/>
        <end position="128"/>
    </location>
</feature>
<dbReference type="Pfam" id="PF03724">
    <property type="entry name" value="META"/>
    <property type="match status" value="1"/>
</dbReference>
<evidence type="ECO:0000259" key="2">
    <source>
        <dbReference type="Pfam" id="PF03724"/>
    </source>
</evidence>
<dbReference type="RefSeq" id="WP_263722161.1">
    <property type="nucleotide sequence ID" value="NZ_JAOWLA010000011.1"/>
</dbReference>
<proteinExistence type="predicted"/>
<gene>
    <name evidence="3" type="ORF">OE647_12990</name>
</gene>
<dbReference type="PANTHER" id="PTHR35535">
    <property type="entry name" value="HEAT SHOCK PROTEIN HSLJ"/>
    <property type="match status" value="1"/>
</dbReference>
<comment type="caution">
    <text evidence="3">The sequence shown here is derived from an EMBL/GenBank/DDBJ whole genome shotgun (WGS) entry which is preliminary data.</text>
</comment>
<protein>
    <submittedName>
        <fullName evidence="3">META domain-containing protein</fullName>
    </submittedName>
</protein>
<accession>A0ABT2Z3R7</accession>
<dbReference type="InterPro" id="IPR038670">
    <property type="entry name" value="HslJ-like_sf"/>
</dbReference>
<name>A0ABT2Z3R7_9RHOB</name>
<sequence length="133" mass="13894">MRSILGPALALVLATSACIADENMTQLPETGSVWRLVSLDGAPYPARATLGFPEDGVVAGTAPCNAYSGALRVRLPGFGLGPVRATRSACGELEAERAFFTALGAMTQAEIRAGALVLTSPEGREMTFERLQP</sequence>
<dbReference type="PROSITE" id="PS51257">
    <property type="entry name" value="PROKAR_LIPOPROTEIN"/>
    <property type="match status" value="1"/>
</dbReference>
<dbReference type="InterPro" id="IPR053147">
    <property type="entry name" value="Hsp_HslJ-like"/>
</dbReference>
<dbReference type="Proteomes" id="UP001652503">
    <property type="component" value="Unassembled WGS sequence"/>
</dbReference>
<dbReference type="Gene3D" id="2.40.128.270">
    <property type="match status" value="1"/>
</dbReference>
<organism evidence="3 4">
    <name type="scientific">Albidovulum sediminicola</name>
    <dbReference type="NCBI Taxonomy" id="2984331"/>
    <lineage>
        <taxon>Bacteria</taxon>
        <taxon>Pseudomonadati</taxon>
        <taxon>Pseudomonadota</taxon>
        <taxon>Alphaproteobacteria</taxon>
        <taxon>Rhodobacterales</taxon>
        <taxon>Paracoccaceae</taxon>
        <taxon>Albidovulum</taxon>
    </lineage>
</organism>
<dbReference type="InterPro" id="IPR005184">
    <property type="entry name" value="DUF306_Meta_HslJ"/>
</dbReference>
<keyword evidence="1" id="KW-0732">Signal</keyword>
<dbReference type="EMBL" id="JAOWLA010000011">
    <property type="protein sequence ID" value="MCV2865642.1"/>
    <property type="molecule type" value="Genomic_DNA"/>
</dbReference>
<dbReference type="PANTHER" id="PTHR35535:SF2">
    <property type="entry name" value="DUF306 DOMAIN-CONTAINING PROTEIN"/>
    <property type="match status" value="1"/>
</dbReference>
<feature type="chain" id="PRO_5045760129" evidence="1">
    <location>
        <begin position="21"/>
        <end position="133"/>
    </location>
</feature>